<reference evidence="3 4" key="1">
    <citation type="journal article" date="2019" name="Appl. Environ. Microbiol.">
        <title>Clostridium scindens ATCC 35704: integration of nutritional requirements, the complete genome sequence, and global transcriptional responses to bile acids.</title>
        <authorList>
            <person name="Devendran S."/>
            <person name="Shrestha R."/>
            <person name="Alves J.M.P."/>
            <person name="Wolf P.G."/>
            <person name="Ly L."/>
            <person name="Hernandez A.G."/>
            <person name="Mendez-Garcia C."/>
            <person name="Inboden A."/>
            <person name="Wiley J."/>
            <person name="Paul O."/>
            <person name="Allen A."/>
            <person name="Springer E."/>
            <person name="Wright C.L."/>
            <person name="Fields C.J."/>
            <person name="Daniel S.L."/>
            <person name="Ridlon J.M."/>
        </authorList>
    </citation>
    <scope>NUCLEOTIDE SEQUENCE [LARGE SCALE GENOMIC DNA]</scope>
    <source>
        <strain evidence="3 4">ATCC 35704</strain>
    </source>
</reference>
<dbReference type="InterPro" id="IPR029069">
    <property type="entry name" value="HotDog_dom_sf"/>
</dbReference>
<dbReference type="Pfam" id="PF13279">
    <property type="entry name" value="4HBT_2"/>
    <property type="match status" value="1"/>
</dbReference>
<evidence type="ECO:0000313" key="3">
    <source>
        <dbReference type="EMBL" id="QBF75900.1"/>
    </source>
</evidence>
<evidence type="ECO:0000256" key="2">
    <source>
        <dbReference type="ARBA" id="ARBA00022801"/>
    </source>
</evidence>
<comment type="similarity">
    <text evidence="1">Belongs to the 4-hydroxybenzoyl-CoA thioesterase family.</text>
</comment>
<dbReference type="CDD" id="cd00586">
    <property type="entry name" value="4HBT"/>
    <property type="match status" value="1"/>
</dbReference>
<dbReference type="PIRSF" id="PIRSF003230">
    <property type="entry name" value="YbgC"/>
    <property type="match status" value="1"/>
</dbReference>
<keyword evidence="4" id="KW-1185">Reference proteome</keyword>
<dbReference type="GO" id="GO:0047617">
    <property type="term" value="F:fatty acyl-CoA hydrolase activity"/>
    <property type="evidence" value="ECO:0007669"/>
    <property type="project" value="TreeGrafter"/>
</dbReference>
<accession>A0A494WWH7</accession>
<dbReference type="GeneID" id="62697492"/>
<organism evidence="3 4">
    <name type="scientific">Clostridium scindens (strain ATCC 35704 / DSM 5676 / VPI 13733 / 19)</name>
    <dbReference type="NCBI Taxonomy" id="411468"/>
    <lineage>
        <taxon>Bacteria</taxon>
        <taxon>Bacillati</taxon>
        <taxon>Bacillota</taxon>
        <taxon>Clostridia</taxon>
        <taxon>Lachnospirales</taxon>
        <taxon>Lachnospiraceae</taxon>
    </lineage>
</organism>
<dbReference type="EMBL" id="CP036170">
    <property type="protein sequence ID" value="QBF75900.1"/>
    <property type="molecule type" value="Genomic_DNA"/>
</dbReference>
<dbReference type="AlphaFoldDB" id="A0A494WWH7"/>
<dbReference type="Proteomes" id="UP000289664">
    <property type="component" value="Chromosome"/>
</dbReference>
<dbReference type="InterPro" id="IPR050563">
    <property type="entry name" value="4-hydroxybenzoyl-CoA_TE"/>
</dbReference>
<dbReference type="RefSeq" id="WP_009248566.1">
    <property type="nucleotide sequence ID" value="NZ_CP036170.1"/>
</dbReference>
<gene>
    <name evidence="3" type="ORF">HDCHBGLK_03312</name>
</gene>
<keyword evidence="2 3" id="KW-0378">Hydrolase</keyword>
<protein>
    <submittedName>
        <fullName evidence="3">Esterase</fullName>
        <ecNumber evidence="3">3.1.-.-</ecNumber>
    </submittedName>
</protein>
<dbReference type="SUPFAM" id="SSF54637">
    <property type="entry name" value="Thioesterase/thiol ester dehydrase-isomerase"/>
    <property type="match status" value="1"/>
</dbReference>
<dbReference type="EC" id="3.1.-.-" evidence="3"/>
<dbReference type="InterPro" id="IPR006684">
    <property type="entry name" value="YbgC/YbaW"/>
</dbReference>
<dbReference type="OrthoDB" id="9800856at2"/>
<dbReference type="NCBIfam" id="TIGR00051">
    <property type="entry name" value="YbgC/FadM family acyl-CoA thioesterase"/>
    <property type="match status" value="1"/>
</dbReference>
<evidence type="ECO:0000313" key="4">
    <source>
        <dbReference type="Proteomes" id="UP000289664"/>
    </source>
</evidence>
<sequence length="141" mass="16672">MKPYKHKVQYYETDQMGIVHHSNYIRWFEEARTDYMEQMGLGYDQMEEKGILSPVLSVEADYLRMVHFGETVTIETFVKEYNGIKLTVGYEVISDKTQMVHCRGITRHCFINREGKPLALKQTCLEFHNMFVKGLEDHKNK</sequence>
<evidence type="ECO:0000256" key="1">
    <source>
        <dbReference type="ARBA" id="ARBA00005953"/>
    </source>
</evidence>
<dbReference type="Gene3D" id="3.10.129.10">
    <property type="entry name" value="Hotdog Thioesterase"/>
    <property type="match status" value="1"/>
</dbReference>
<proteinExistence type="inferred from homology"/>
<name>A0A494WWH7_CLOS5</name>
<dbReference type="KEGG" id="csci:HDCHBGLK_03312"/>
<dbReference type="PANTHER" id="PTHR31793">
    <property type="entry name" value="4-HYDROXYBENZOYL-COA THIOESTERASE FAMILY MEMBER"/>
    <property type="match status" value="1"/>
</dbReference>
<dbReference type="PANTHER" id="PTHR31793:SF27">
    <property type="entry name" value="NOVEL THIOESTERASE SUPERFAMILY DOMAIN AND SAPOSIN A-TYPE DOMAIN CONTAINING PROTEIN (0610012H03RIK)"/>
    <property type="match status" value="1"/>
</dbReference>